<feature type="domain" description="Ig-like" evidence="5">
    <location>
        <begin position="2"/>
        <end position="101"/>
    </location>
</feature>
<comment type="caution">
    <text evidence="6">The sequence shown here is derived from an EMBL/GenBank/DDBJ whole genome shotgun (WGS) entry which is preliminary data.</text>
</comment>
<feature type="non-terminal residue" evidence="6">
    <location>
        <position position="1"/>
    </location>
</feature>
<dbReference type="PROSITE" id="PS50835">
    <property type="entry name" value="IG_LIKE"/>
    <property type="match status" value="3"/>
</dbReference>
<dbReference type="PROSITE" id="PS00290">
    <property type="entry name" value="IG_MHC"/>
    <property type="match status" value="1"/>
</dbReference>
<sequence>NETFQLQQPQREVSVSVGQTLTLHCAVSGDTMAGPVKWLKAFGSGKRIIYDQKGSLPRVTRAVNESSTNYTIHISKVRVEDAGTYYCVKFKKGAEQDEEYSSGAGTEVFVHGDPASVAVSGPQHRVEPGSLVRFTCTAGGFFPRDIGVEWLKNGAPVRAPGPRVTAGQTSSSYDMVSAVEVTLQAADVRSQLTCVVRHSTLHAPLRETYNLSDAVRVPPTVRVLADLPNPVEVNKTVNFTCSVEGFYPDAVTLTWLENGVEANAGSPPRPTETSQGTFELRSLLEVQATEEKNQSVFTCRVVHDSQSPVSSAVTLQIAVPAAD</sequence>
<feature type="domain" description="Ig-like" evidence="5">
    <location>
        <begin position="219"/>
        <end position="316"/>
    </location>
</feature>
<feature type="non-terminal residue" evidence="6">
    <location>
        <position position="323"/>
    </location>
</feature>
<dbReference type="InterPro" id="IPR007110">
    <property type="entry name" value="Ig-like_dom"/>
</dbReference>
<keyword evidence="7" id="KW-1185">Reference proteome</keyword>
<keyword evidence="2" id="KW-1015">Disulfide bond</keyword>
<dbReference type="InterPro" id="IPR003599">
    <property type="entry name" value="Ig_sub"/>
</dbReference>
<evidence type="ECO:0000313" key="6">
    <source>
        <dbReference type="EMBL" id="NXE57421.1"/>
    </source>
</evidence>
<organism evidence="6 7">
    <name type="scientific">Casuarius casuarius</name>
    <name type="common">Southern cassowary</name>
    <name type="synonym">Struthio casuarius</name>
    <dbReference type="NCBI Taxonomy" id="8787"/>
    <lineage>
        <taxon>Eukaryota</taxon>
        <taxon>Metazoa</taxon>
        <taxon>Chordata</taxon>
        <taxon>Craniata</taxon>
        <taxon>Vertebrata</taxon>
        <taxon>Euteleostomi</taxon>
        <taxon>Archelosauria</taxon>
        <taxon>Archosauria</taxon>
        <taxon>Dinosauria</taxon>
        <taxon>Saurischia</taxon>
        <taxon>Theropoda</taxon>
        <taxon>Coelurosauria</taxon>
        <taxon>Aves</taxon>
        <taxon>Palaeognathae</taxon>
        <taxon>Casuariiformes</taxon>
        <taxon>Casuariidae</taxon>
        <taxon>Casuarius</taxon>
    </lineage>
</organism>
<dbReference type="PANTHER" id="PTHR19971">
    <property type="entry name" value="SIGNAL-REGULATORY PROTEIN BETA"/>
    <property type="match status" value="1"/>
</dbReference>
<dbReference type="InterPro" id="IPR036179">
    <property type="entry name" value="Ig-like_dom_sf"/>
</dbReference>
<dbReference type="SMART" id="SM00407">
    <property type="entry name" value="IGc1"/>
    <property type="match status" value="2"/>
</dbReference>
<keyword evidence="1" id="KW-0732">Signal</keyword>
<dbReference type="InterPro" id="IPR003597">
    <property type="entry name" value="Ig_C1-set"/>
</dbReference>
<dbReference type="SMART" id="SM00406">
    <property type="entry name" value="IGv"/>
    <property type="match status" value="1"/>
</dbReference>
<dbReference type="Pfam" id="PF07686">
    <property type="entry name" value="V-set"/>
    <property type="match status" value="1"/>
</dbReference>
<keyword evidence="4" id="KW-0393">Immunoglobulin domain</keyword>
<protein>
    <submittedName>
        <fullName evidence="6">SIRB1 protein</fullName>
    </submittedName>
</protein>
<feature type="domain" description="Ig-like" evidence="5">
    <location>
        <begin position="114"/>
        <end position="212"/>
    </location>
</feature>
<evidence type="ECO:0000256" key="2">
    <source>
        <dbReference type="ARBA" id="ARBA00023157"/>
    </source>
</evidence>
<dbReference type="InterPro" id="IPR051755">
    <property type="entry name" value="Ig-like_CS_Receptor"/>
</dbReference>
<proteinExistence type="predicted"/>
<name>A0A7K8NX26_CASCA</name>
<dbReference type="Gene3D" id="2.60.40.10">
    <property type="entry name" value="Immunoglobulins"/>
    <property type="match status" value="3"/>
</dbReference>
<dbReference type="Pfam" id="PF07654">
    <property type="entry name" value="C1-set"/>
    <property type="match status" value="2"/>
</dbReference>
<gene>
    <name evidence="6" type="primary">Sirpb1</name>
    <name evidence="6" type="ORF">CASCAS_R01559</name>
</gene>
<dbReference type="FunFam" id="2.60.40.10:FF:000295">
    <property type="entry name" value="Tyrosine-protein phosphatase non-receptor type substrate 1"/>
    <property type="match status" value="1"/>
</dbReference>
<dbReference type="SUPFAM" id="SSF48726">
    <property type="entry name" value="Immunoglobulin"/>
    <property type="match status" value="3"/>
</dbReference>
<dbReference type="InterPro" id="IPR013783">
    <property type="entry name" value="Ig-like_fold"/>
</dbReference>
<evidence type="ECO:0000256" key="1">
    <source>
        <dbReference type="ARBA" id="ARBA00022729"/>
    </source>
</evidence>
<evidence type="ECO:0000256" key="3">
    <source>
        <dbReference type="ARBA" id="ARBA00023180"/>
    </source>
</evidence>
<dbReference type="SMART" id="SM00408">
    <property type="entry name" value="IGc2"/>
    <property type="match status" value="1"/>
</dbReference>
<reference evidence="6 7" key="1">
    <citation type="submission" date="2019-09" db="EMBL/GenBank/DDBJ databases">
        <title>Bird 10,000 Genomes (B10K) Project - Family phase.</title>
        <authorList>
            <person name="Zhang G."/>
        </authorList>
    </citation>
    <scope>NUCLEOTIDE SEQUENCE [LARGE SCALE GENOMIC DNA]</scope>
    <source>
        <strain evidence="6">B10K-LSUMZ-50683</strain>
        <tissue evidence="6">Muscle</tissue>
    </source>
</reference>
<dbReference type="InterPro" id="IPR003598">
    <property type="entry name" value="Ig_sub2"/>
</dbReference>
<evidence type="ECO:0000259" key="5">
    <source>
        <dbReference type="PROSITE" id="PS50835"/>
    </source>
</evidence>
<keyword evidence="3" id="KW-0325">Glycoprotein</keyword>
<dbReference type="InterPro" id="IPR013106">
    <property type="entry name" value="Ig_V-set"/>
</dbReference>
<dbReference type="InterPro" id="IPR003006">
    <property type="entry name" value="Ig/MHC_CS"/>
</dbReference>
<evidence type="ECO:0000256" key="4">
    <source>
        <dbReference type="ARBA" id="ARBA00023319"/>
    </source>
</evidence>
<accession>A0A7K8NX26</accession>
<evidence type="ECO:0000313" key="7">
    <source>
        <dbReference type="Proteomes" id="UP000524187"/>
    </source>
</evidence>
<dbReference type="Proteomes" id="UP000524187">
    <property type="component" value="Unassembled WGS sequence"/>
</dbReference>
<dbReference type="SMART" id="SM00409">
    <property type="entry name" value="IG"/>
    <property type="match status" value="3"/>
</dbReference>
<dbReference type="AlphaFoldDB" id="A0A7K8NX26"/>
<dbReference type="EMBL" id="VWPT01000455">
    <property type="protein sequence ID" value="NXE57421.1"/>
    <property type="molecule type" value="Genomic_DNA"/>
</dbReference>